<feature type="compositionally biased region" description="Basic and acidic residues" evidence="1">
    <location>
        <begin position="20"/>
        <end position="30"/>
    </location>
</feature>
<keyword evidence="3" id="KW-1185">Reference proteome</keyword>
<feature type="region of interest" description="Disordered" evidence="1">
    <location>
        <begin position="1"/>
        <end position="36"/>
    </location>
</feature>
<comment type="caution">
    <text evidence="2">The sequence shown here is derived from an EMBL/GenBank/DDBJ whole genome shotgun (WGS) entry which is preliminary data.</text>
</comment>
<sequence>MAKNRSSEKTWQPASQRISFSHDNHPRYEDNPLQAPIPTLDFDFSTSFEAPVPEPSSADELFSNGKILPLPIKSPVITPIKSIHDHHNYKKRPSLRVIMNNSDHELDSTQKLKPSETDKEGRTTDRRSFWRLGRSWSTGLNSMGSSIYSFRRSKSAGPDLGVKKNNKNMNISSSNNNNNNSTSPLLCHKGSSDSSSRRTYYYSGIKPWSQGNGVRIGPVLNVPYLSRGSNNPSSSSSCRSSNNPSIFGYLLCRCSNKGMEVREVPCSP</sequence>
<feature type="region of interest" description="Disordered" evidence="1">
    <location>
        <begin position="154"/>
        <end position="195"/>
    </location>
</feature>
<name>A0A9D5HVJ6_9LILI</name>
<dbReference type="Proteomes" id="UP001085076">
    <property type="component" value="Miscellaneous, Linkage group lg01"/>
</dbReference>
<reference evidence="2" key="1">
    <citation type="submission" date="2021-03" db="EMBL/GenBank/DDBJ databases">
        <authorList>
            <person name="Li Z."/>
            <person name="Yang C."/>
        </authorList>
    </citation>
    <scope>NUCLEOTIDE SEQUENCE</scope>
    <source>
        <strain evidence="2">Dzin_1.0</strain>
        <tissue evidence="2">Leaf</tissue>
    </source>
</reference>
<reference evidence="2" key="2">
    <citation type="journal article" date="2022" name="Hortic Res">
        <title>The genome of Dioscorea zingiberensis sheds light on the biosynthesis, origin and evolution of the medicinally important diosgenin saponins.</title>
        <authorList>
            <person name="Li Y."/>
            <person name="Tan C."/>
            <person name="Li Z."/>
            <person name="Guo J."/>
            <person name="Li S."/>
            <person name="Chen X."/>
            <person name="Wang C."/>
            <person name="Dai X."/>
            <person name="Yang H."/>
            <person name="Song W."/>
            <person name="Hou L."/>
            <person name="Xu J."/>
            <person name="Tong Z."/>
            <person name="Xu A."/>
            <person name="Yuan X."/>
            <person name="Wang W."/>
            <person name="Yang Q."/>
            <person name="Chen L."/>
            <person name="Sun Z."/>
            <person name="Wang K."/>
            <person name="Pan B."/>
            <person name="Chen J."/>
            <person name="Bao Y."/>
            <person name="Liu F."/>
            <person name="Qi X."/>
            <person name="Gang D.R."/>
            <person name="Wen J."/>
            <person name="Li J."/>
        </authorList>
    </citation>
    <scope>NUCLEOTIDE SEQUENCE</scope>
    <source>
        <strain evidence="2">Dzin_1.0</strain>
    </source>
</reference>
<evidence type="ECO:0000313" key="3">
    <source>
        <dbReference type="Proteomes" id="UP001085076"/>
    </source>
</evidence>
<dbReference type="PANTHER" id="PTHR36757:SF1">
    <property type="entry name" value="GENOME ASSEMBLY, CHROMOSOME: A04"/>
    <property type="match status" value="1"/>
</dbReference>
<feature type="region of interest" description="Disordered" evidence="1">
    <location>
        <begin position="103"/>
        <end position="126"/>
    </location>
</feature>
<feature type="compositionally biased region" description="Low complexity" evidence="1">
    <location>
        <begin position="167"/>
        <end position="181"/>
    </location>
</feature>
<dbReference type="PANTHER" id="PTHR36757">
    <property type="entry name" value="BNAANNG22500D PROTEIN"/>
    <property type="match status" value="1"/>
</dbReference>
<evidence type="ECO:0000256" key="1">
    <source>
        <dbReference type="SAM" id="MobiDB-lite"/>
    </source>
</evidence>
<dbReference type="EMBL" id="JAGGNH010000001">
    <property type="protein sequence ID" value="KAJ0989147.1"/>
    <property type="molecule type" value="Genomic_DNA"/>
</dbReference>
<accession>A0A9D5HVJ6</accession>
<organism evidence="2 3">
    <name type="scientific">Dioscorea zingiberensis</name>
    <dbReference type="NCBI Taxonomy" id="325984"/>
    <lineage>
        <taxon>Eukaryota</taxon>
        <taxon>Viridiplantae</taxon>
        <taxon>Streptophyta</taxon>
        <taxon>Embryophyta</taxon>
        <taxon>Tracheophyta</taxon>
        <taxon>Spermatophyta</taxon>
        <taxon>Magnoliopsida</taxon>
        <taxon>Liliopsida</taxon>
        <taxon>Dioscoreales</taxon>
        <taxon>Dioscoreaceae</taxon>
        <taxon>Dioscorea</taxon>
    </lineage>
</organism>
<feature type="compositionally biased region" description="Polar residues" evidence="1">
    <location>
        <begin position="9"/>
        <end position="19"/>
    </location>
</feature>
<proteinExistence type="predicted"/>
<dbReference type="AlphaFoldDB" id="A0A9D5HVJ6"/>
<dbReference type="OrthoDB" id="1621429at2759"/>
<gene>
    <name evidence="2" type="ORF">J5N97_007503</name>
</gene>
<evidence type="ECO:0000313" key="2">
    <source>
        <dbReference type="EMBL" id="KAJ0989147.1"/>
    </source>
</evidence>
<protein>
    <submittedName>
        <fullName evidence="2">Uncharacterized protein</fullName>
    </submittedName>
</protein>